<name>A0A918VJM6_9GAMM</name>
<keyword evidence="1" id="KW-1133">Transmembrane helix</keyword>
<keyword evidence="1" id="KW-0812">Transmembrane</keyword>
<accession>A0A918VJM6</accession>
<keyword evidence="1" id="KW-0472">Membrane</keyword>
<evidence type="ECO:0000313" key="2">
    <source>
        <dbReference type="EMBL" id="GHA04361.1"/>
    </source>
</evidence>
<reference evidence="2" key="1">
    <citation type="journal article" date="2014" name="Int. J. Syst. Evol. Microbiol.">
        <title>Complete genome sequence of Corynebacterium casei LMG S-19264T (=DSM 44701T), isolated from a smear-ripened cheese.</title>
        <authorList>
            <consortium name="US DOE Joint Genome Institute (JGI-PGF)"/>
            <person name="Walter F."/>
            <person name="Albersmeier A."/>
            <person name="Kalinowski J."/>
            <person name="Ruckert C."/>
        </authorList>
    </citation>
    <scope>NUCLEOTIDE SEQUENCE</scope>
    <source>
        <strain evidence="2">KCTC 12711</strain>
    </source>
</reference>
<organism evidence="2 3">
    <name type="scientific">Arenicella chitinivorans</name>
    <dbReference type="NCBI Taxonomy" id="1329800"/>
    <lineage>
        <taxon>Bacteria</taxon>
        <taxon>Pseudomonadati</taxon>
        <taxon>Pseudomonadota</taxon>
        <taxon>Gammaproteobacteria</taxon>
        <taxon>Arenicellales</taxon>
        <taxon>Arenicellaceae</taxon>
        <taxon>Arenicella</taxon>
    </lineage>
</organism>
<proteinExistence type="predicted"/>
<comment type="caution">
    <text evidence="2">The sequence shown here is derived from an EMBL/GenBank/DDBJ whole genome shotgun (WGS) entry which is preliminary data.</text>
</comment>
<dbReference type="AlphaFoldDB" id="A0A918VJM6"/>
<dbReference type="EMBL" id="BMXA01000002">
    <property type="protein sequence ID" value="GHA04361.1"/>
    <property type="molecule type" value="Genomic_DNA"/>
</dbReference>
<dbReference type="Proteomes" id="UP000614811">
    <property type="component" value="Unassembled WGS sequence"/>
</dbReference>
<feature type="transmembrane region" description="Helical" evidence="1">
    <location>
        <begin position="12"/>
        <end position="34"/>
    </location>
</feature>
<dbReference type="RefSeq" id="WP_189399149.1">
    <property type="nucleotide sequence ID" value="NZ_BMXA01000002.1"/>
</dbReference>
<feature type="transmembrane region" description="Helical" evidence="1">
    <location>
        <begin position="46"/>
        <end position="69"/>
    </location>
</feature>
<gene>
    <name evidence="2" type="ORF">GCM10008090_12140</name>
</gene>
<reference evidence="2" key="2">
    <citation type="submission" date="2020-09" db="EMBL/GenBank/DDBJ databases">
        <authorList>
            <person name="Sun Q."/>
            <person name="Kim S."/>
        </authorList>
    </citation>
    <scope>NUCLEOTIDE SEQUENCE</scope>
    <source>
        <strain evidence="2">KCTC 12711</strain>
    </source>
</reference>
<keyword evidence="3" id="KW-1185">Reference proteome</keyword>
<sequence>MYRFSESARSKGGKIGFIGLVIVAICISFLILIWHVPAKGPVEVLYLVLLVIALLPGLLMLFTGVLQIVRGGEFDVQVTNVQLQWMVPDYLGECFTLAIDEIDHVEKRTRIKRSGKVKSSYCVVCSDGTRYRLGRQSGVPIDAVVGALVQVGIQVRDVNQST</sequence>
<protein>
    <submittedName>
        <fullName evidence="2">Uncharacterized protein</fullName>
    </submittedName>
</protein>
<evidence type="ECO:0000256" key="1">
    <source>
        <dbReference type="SAM" id="Phobius"/>
    </source>
</evidence>
<evidence type="ECO:0000313" key="3">
    <source>
        <dbReference type="Proteomes" id="UP000614811"/>
    </source>
</evidence>